<comment type="caution">
    <text evidence="1">The sequence shown here is derived from an EMBL/GenBank/DDBJ whole genome shotgun (WGS) entry which is preliminary data.</text>
</comment>
<proteinExistence type="predicted"/>
<dbReference type="AlphaFoldDB" id="E6PZH6"/>
<evidence type="ECO:0000313" key="1">
    <source>
        <dbReference type="EMBL" id="CBI00335.1"/>
    </source>
</evidence>
<gene>
    <name evidence="1" type="ORF">CARN3_1351</name>
</gene>
<reference evidence="1" key="1">
    <citation type="submission" date="2009-10" db="EMBL/GenBank/DDBJ databases">
        <title>Diversity of trophic interactions inside an arsenic-rich microbial ecosystem.</title>
        <authorList>
            <person name="Bertin P.N."/>
            <person name="Heinrich-Salmeron A."/>
            <person name="Pelletier E."/>
            <person name="Goulhen-Chollet F."/>
            <person name="Arsene-Ploetze F."/>
            <person name="Gallien S."/>
            <person name="Calteau A."/>
            <person name="Vallenet D."/>
            <person name="Casiot C."/>
            <person name="Chane-Woon-Ming B."/>
            <person name="Giloteaux L."/>
            <person name="Barakat M."/>
            <person name="Bonnefoy V."/>
            <person name="Bruneel O."/>
            <person name="Chandler M."/>
            <person name="Cleiss J."/>
            <person name="Duran R."/>
            <person name="Elbaz-Poulichet F."/>
            <person name="Fonknechten N."/>
            <person name="Lauga B."/>
            <person name="Mornico D."/>
            <person name="Ortet P."/>
            <person name="Schaeffer C."/>
            <person name="Siguier P."/>
            <person name="Alexander Thil Smith A."/>
            <person name="Van Dorsselaer A."/>
            <person name="Weissenbach J."/>
            <person name="Medigue C."/>
            <person name="Le Paslier D."/>
        </authorList>
    </citation>
    <scope>NUCLEOTIDE SEQUENCE</scope>
</reference>
<sequence length="74" mass="8084">MESNMTCANMGWNMNVTAFGPITSTSQIANVASKIDLVPISGQSIYQYPRVPGVGKDHVVYVAPDFDDTLEFKD</sequence>
<protein>
    <submittedName>
        <fullName evidence="1">Uncharacterized protein</fullName>
    </submittedName>
</protein>
<organism evidence="1">
    <name type="scientific">mine drainage metagenome</name>
    <dbReference type="NCBI Taxonomy" id="410659"/>
    <lineage>
        <taxon>unclassified sequences</taxon>
        <taxon>metagenomes</taxon>
        <taxon>ecological metagenomes</taxon>
    </lineage>
</organism>
<dbReference type="EMBL" id="CABN01000124">
    <property type="protein sequence ID" value="CBI00335.1"/>
    <property type="molecule type" value="Genomic_DNA"/>
</dbReference>
<accession>E6PZH6</accession>
<name>E6PZH6_9ZZZZ</name>